<gene>
    <name evidence="13" type="ORF">GMORB2_3852</name>
</gene>
<dbReference type="GO" id="GO:0008422">
    <property type="term" value="F:beta-glucosidase activity"/>
    <property type="evidence" value="ECO:0007669"/>
    <property type="project" value="UniProtKB-EC"/>
</dbReference>
<evidence type="ECO:0000256" key="11">
    <source>
        <dbReference type="RuleBase" id="RU361161"/>
    </source>
</evidence>
<dbReference type="InterPro" id="IPR036962">
    <property type="entry name" value="Glyco_hydro_3_N_sf"/>
</dbReference>
<evidence type="ECO:0000256" key="8">
    <source>
        <dbReference type="ARBA" id="ARBA00023277"/>
    </source>
</evidence>
<dbReference type="Gene3D" id="2.60.120.260">
    <property type="entry name" value="Galactose-binding domain-like"/>
    <property type="match status" value="1"/>
</dbReference>
<sequence>MAYSVNLPDILSRLTLQEKISLLAGADLWRTVPIPEKGVPSVKTSDGPNGARGDSFTGGTTAACFPAACCMASTFDVTLARRVGTALAEETHSKGARCLLAPTMCTQRHPLGGRNFESFSEDPFLAGKMAAQVVKGVQDIGVAATIKHFAANEQETERLTVNETVSERALREIYLKPFEISVKEARPWAVMTAYNMVNGHHADSNEFLLKDVLRGDWGWDGLIMSDWGGTNSTGASLNAGLDLEMPGPTRWRTQEAVLAAIKSGEVSEKTIDERAMRVLEFLKRLKCFEDPSMPPEQAINRPEHQALIREAGSKGIVLLKNDDAILPLSKDKVRGKKIALLGHAKTGMAHGGGSASVNAHYRITPWDALNEALGPDVEFTYSKEEASMANVKEIPGAHTFRMMPSISENVVDLTGGKGWTRKFYEQGSTVPVDVSHGHEDCDINVLGFGVRNKDATIEGTYTAPETATYYFTCSGLGPSQLIINDKLVSEQKKNCEDAMGFLFGGTATPEVKVPLEAGKEYKIVVRTRPAVKEGDQGFGILQGRIGVRIGHMSATEYDKDLLSEAVDAAKAADVAVVFVGHETAWETEGQDQVSFNLPKDGSQDRLISAVAKANPNTIVVNHTGVAIAMPWLGEIKGLLQAWFPGQEVGNSVADVLTGRQNPEGHLTCTFPKFLEDSPAHDNFPGKHDANGRLQVTYEEGIFVGYRHFDRLPADKVNFPFGYGLSYTTFGLSDLSVEESDGSYTVNVKLSNTGKVAGATAVQIYVGAADKPSDDPVKVLAAFAKVHVEPGESKTVSLPVTVREFASFDEASRKWVIKGGDYNFMAGKSAGEIVQETKVAVKAQSFDP</sequence>
<comment type="pathway">
    <text evidence="2 11">Glycan metabolism; cellulose degradation.</text>
</comment>
<dbReference type="FunFam" id="3.20.20.300:FF:000006">
    <property type="entry name" value="Beta-glucosidase H"/>
    <property type="match status" value="1"/>
</dbReference>
<comment type="similarity">
    <text evidence="3 11">Belongs to the glycosyl hydrolase 3 family.</text>
</comment>
<dbReference type="PANTHER" id="PTHR42715">
    <property type="entry name" value="BETA-GLUCOSIDASE"/>
    <property type="match status" value="1"/>
</dbReference>
<dbReference type="InterPro" id="IPR002772">
    <property type="entry name" value="Glyco_hydro_3_C"/>
</dbReference>
<evidence type="ECO:0000256" key="6">
    <source>
        <dbReference type="ARBA" id="ARBA00023001"/>
    </source>
</evidence>
<protein>
    <recommendedName>
        <fullName evidence="4 11">beta-glucosidase</fullName>
        <ecNumber evidence="4 11">3.2.1.21</ecNumber>
    </recommendedName>
</protein>
<keyword evidence="8 11" id="KW-0119">Carbohydrate metabolism</keyword>
<dbReference type="SUPFAM" id="SSF52279">
    <property type="entry name" value="Beta-D-glucan exohydrolase, C-terminal domain"/>
    <property type="match status" value="1"/>
</dbReference>
<evidence type="ECO:0000256" key="2">
    <source>
        <dbReference type="ARBA" id="ARBA00004987"/>
    </source>
</evidence>
<dbReference type="AlphaFoldDB" id="A0A9P5D2G0"/>
<dbReference type="InterPro" id="IPR050288">
    <property type="entry name" value="Cellulose_deg_GH3"/>
</dbReference>
<evidence type="ECO:0000256" key="5">
    <source>
        <dbReference type="ARBA" id="ARBA00022801"/>
    </source>
</evidence>
<dbReference type="PROSITE" id="PS51820">
    <property type="entry name" value="PA14"/>
    <property type="match status" value="1"/>
</dbReference>
<keyword evidence="6" id="KW-0136">Cellulose degradation</keyword>
<evidence type="ECO:0000256" key="1">
    <source>
        <dbReference type="ARBA" id="ARBA00000448"/>
    </source>
</evidence>
<dbReference type="GO" id="GO:0030245">
    <property type="term" value="P:cellulose catabolic process"/>
    <property type="evidence" value="ECO:0007669"/>
    <property type="project" value="UniProtKB-KW"/>
</dbReference>
<comment type="caution">
    <text evidence="13">The sequence shown here is derived from an EMBL/GenBank/DDBJ whole genome shotgun (WGS) entry which is preliminary data.</text>
</comment>
<reference evidence="13" key="1">
    <citation type="submission" date="2020-03" db="EMBL/GenBank/DDBJ databases">
        <title>Site-based positive gene gene selection in Geosmithia morbida across the United States reveals a broad range of putative effectors and factors for local host and environmental adapation.</title>
        <authorList>
            <person name="Onufrak A."/>
            <person name="Murdoch R.W."/>
            <person name="Gazis R."/>
            <person name="Huff M."/>
            <person name="Staton M."/>
            <person name="Klingeman W."/>
            <person name="Hadziabdic D."/>
        </authorList>
    </citation>
    <scope>NUCLEOTIDE SEQUENCE</scope>
    <source>
        <strain evidence="13">1262</strain>
    </source>
</reference>
<dbReference type="InterPro" id="IPR013783">
    <property type="entry name" value="Ig-like_fold"/>
</dbReference>
<dbReference type="InterPro" id="IPR017853">
    <property type="entry name" value="GH"/>
</dbReference>
<dbReference type="SUPFAM" id="SSF51445">
    <property type="entry name" value="(Trans)glycosidases"/>
    <property type="match status" value="1"/>
</dbReference>
<dbReference type="OrthoDB" id="47059at2759"/>
<dbReference type="InterPro" id="IPR011658">
    <property type="entry name" value="PA14_dom"/>
</dbReference>
<dbReference type="InterPro" id="IPR026891">
    <property type="entry name" value="Fn3-like"/>
</dbReference>
<dbReference type="Pfam" id="PF00933">
    <property type="entry name" value="Glyco_hydro_3"/>
    <property type="match status" value="1"/>
</dbReference>
<keyword evidence="9 11" id="KW-0326">Glycosidase</keyword>
<keyword evidence="14" id="KW-1185">Reference proteome</keyword>
<dbReference type="PANTHER" id="PTHR42715:SF3">
    <property type="entry name" value="BETA-GLUCOSIDASE B-RELATED"/>
    <property type="match status" value="1"/>
</dbReference>
<comment type="catalytic activity">
    <reaction evidence="1 11">
        <text>Hydrolysis of terminal, non-reducing beta-D-glucosyl residues with release of beta-D-glucose.</text>
        <dbReference type="EC" id="3.2.1.21"/>
    </reaction>
</comment>
<evidence type="ECO:0000259" key="12">
    <source>
        <dbReference type="PROSITE" id="PS51820"/>
    </source>
</evidence>
<dbReference type="Gene3D" id="3.40.50.1700">
    <property type="entry name" value="Glycoside hydrolase family 3 C-terminal domain"/>
    <property type="match status" value="1"/>
</dbReference>
<dbReference type="PRINTS" id="PR00133">
    <property type="entry name" value="GLHYDRLASE3"/>
</dbReference>
<feature type="domain" description="PA14" evidence="12">
    <location>
        <begin position="414"/>
        <end position="566"/>
    </location>
</feature>
<dbReference type="Pfam" id="PF14310">
    <property type="entry name" value="Fn3-like"/>
    <property type="match status" value="1"/>
</dbReference>
<dbReference type="EMBL" id="JAANYQ010000003">
    <property type="protein sequence ID" value="KAF4125013.1"/>
    <property type="molecule type" value="Genomic_DNA"/>
</dbReference>
<proteinExistence type="inferred from homology"/>
<evidence type="ECO:0000256" key="9">
    <source>
        <dbReference type="ARBA" id="ARBA00023295"/>
    </source>
</evidence>
<name>A0A9P5D2G0_9HYPO</name>
<organism evidence="13 14">
    <name type="scientific">Geosmithia morbida</name>
    <dbReference type="NCBI Taxonomy" id="1094350"/>
    <lineage>
        <taxon>Eukaryota</taxon>
        <taxon>Fungi</taxon>
        <taxon>Dikarya</taxon>
        <taxon>Ascomycota</taxon>
        <taxon>Pezizomycotina</taxon>
        <taxon>Sordariomycetes</taxon>
        <taxon>Hypocreomycetidae</taxon>
        <taxon>Hypocreales</taxon>
        <taxon>Bionectriaceae</taxon>
        <taxon>Geosmithia</taxon>
    </lineage>
</organism>
<dbReference type="GeneID" id="55970080"/>
<dbReference type="Pfam" id="PF01915">
    <property type="entry name" value="Glyco_hydro_3_C"/>
    <property type="match status" value="1"/>
</dbReference>
<accession>A0A9P5D2G0</accession>
<dbReference type="EC" id="3.2.1.21" evidence="4 11"/>
<dbReference type="InterPro" id="IPR036881">
    <property type="entry name" value="Glyco_hydro_3_C_sf"/>
</dbReference>
<dbReference type="Proteomes" id="UP000749293">
    <property type="component" value="Unassembled WGS sequence"/>
</dbReference>
<dbReference type="PROSITE" id="PS00775">
    <property type="entry name" value="GLYCOSYL_HYDROL_F3"/>
    <property type="match status" value="1"/>
</dbReference>
<dbReference type="Pfam" id="PF07691">
    <property type="entry name" value="PA14"/>
    <property type="match status" value="1"/>
</dbReference>
<evidence type="ECO:0000256" key="10">
    <source>
        <dbReference type="ARBA" id="ARBA00023326"/>
    </source>
</evidence>
<keyword evidence="10 11" id="KW-0624">Polysaccharide degradation</keyword>
<dbReference type="InterPro" id="IPR037524">
    <property type="entry name" value="PA14/GLEYA"/>
</dbReference>
<evidence type="ECO:0000256" key="7">
    <source>
        <dbReference type="ARBA" id="ARBA00023180"/>
    </source>
</evidence>
<keyword evidence="7" id="KW-0325">Glycoprotein</keyword>
<dbReference type="InterPro" id="IPR001764">
    <property type="entry name" value="Glyco_hydro_3_N"/>
</dbReference>
<evidence type="ECO:0000313" key="14">
    <source>
        <dbReference type="Proteomes" id="UP000749293"/>
    </source>
</evidence>
<dbReference type="InterPro" id="IPR019800">
    <property type="entry name" value="Glyco_hydro_3_AS"/>
</dbReference>
<keyword evidence="5 11" id="KW-0378">Hydrolase</keyword>
<dbReference type="Gene3D" id="2.60.40.10">
    <property type="entry name" value="Immunoglobulins"/>
    <property type="match status" value="1"/>
</dbReference>
<dbReference type="SMART" id="SM01217">
    <property type="entry name" value="Fn3_like"/>
    <property type="match status" value="1"/>
</dbReference>
<evidence type="ECO:0000256" key="4">
    <source>
        <dbReference type="ARBA" id="ARBA00012744"/>
    </source>
</evidence>
<evidence type="ECO:0000256" key="3">
    <source>
        <dbReference type="ARBA" id="ARBA00005336"/>
    </source>
</evidence>
<dbReference type="Gene3D" id="3.20.20.300">
    <property type="entry name" value="Glycoside hydrolase, family 3, N-terminal domain"/>
    <property type="match status" value="1"/>
</dbReference>
<evidence type="ECO:0000313" key="13">
    <source>
        <dbReference type="EMBL" id="KAF4125013.1"/>
    </source>
</evidence>
<dbReference type="RefSeq" id="XP_035323665.1">
    <property type="nucleotide sequence ID" value="XM_035465828.1"/>
</dbReference>